<evidence type="ECO:0000313" key="1">
    <source>
        <dbReference type="EMBL" id="KAJ0027762.1"/>
    </source>
</evidence>
<evidence type="ECO:0000313" key="2">
    <source>
        <dbReference type="Proteomes" id="UP001163603"/>
    </source>
</evidence>
<dbReference type="Proteomes" id="UP001163603">
    <property type="component" value="Chromosome 9"/>
</dbReference>
<proteinExistence type="predicted"/>
<gene>
    <name evidence="1" type="ORF">Pint_36219</name>
</gene>
<organism evidence="1 2">
    <name type="scientific">Pistacia integerrima</name>
    <dbReference type="NCBI Taxonomy" id="434235"/>
    <lineage>
        <taxon>Eukaryota</taxon>
        <taxon>Viridiplantae</taxon>
        <taxon>Streptophyta</taxon>
        <taxon>Embryophyta</taxon>
        <taxon>Tracheophyta</taxon>
        <taxon>Spermatophyta</taxon>
        <taxon>Magnoliopsida</taxon>
        <taxon>eudicotyledons</taxon>
        <taxon>Gunneridae</taxon>
        <taxon>Pentapetalae</taxon>
        <taxon>rosids</taxon>
        <taxon>malvids</taxon>
        <taxon>Sapindales</taxon>
        <taxon>Anacardiaceae</taxon>
        <taxon>Pistacia</taxon>
    </lineage>
</organism>
<accession>A0ACC0Y034</accession>
<keyword evidence="2" id="KW-1185">Reference proteome</keyword>
<reference evidence="2" key="1">
    <citation type="journal article" date="2023" name="G3 (Bethesda)">
        <title>Genome assembly and association tests identify interacting loci associated with vigor, precocity, and sex in interspecific pistachio rootstocks.</title>
        <authorList>
            <person name="Palmer W."/>
            <person name="Jacygrad E."/>
            <person name="Sagayaradj S."/>
            <person name="Cavanaugh K."/>
            <person name="Han R."/>
            <person name="Bertier L."/>
            <person name="Beede B."/>
            <person name="Kafkas S."/>
            <person name="Golino D."/>
            <person name="Preece J."/>
            <person name="Michelmore R."/>
        </authorList>
    </citation>
    <scope>NUCLEOTIDE SEQUENCE [LARGE SCALE GENOMIC DNA]</scope>
</reference>
<name>A0ACC0Y034_9ROSI</name>
<dbReference type="EMBL" id="CM047744">
    <property type="protein sequence ID" value="KAJ0027762.1"/>
    <property type="molecule type" value="Genomic_DNA"/>
</dbReference>
<comment type="caution">
    <text evidence="1">The sequence shown here is derived from an EMBL/GenBank/DDBJ whole genome shotgun (WGS) entry which is preliminary data.</text>
</comment>
<sequence length="110" mass="12851">MQTSVGLGFMAVFAISGSIVLLANQVHKRLLSDFMKKIEFEISGSEKFNSKKKVRFAEDVMEPSSNNKEYRKRSLKNHHHHHGNRMPLNRQILYKGIIQYRTLRAQQYCI</sequence>
<protein>
    <submittedName>
        <fullName evidence="1">Uncharacterized protein</fullName>
    </submittedName>
</protein>